<evidence type="ECO:0000256" key="1">
    <source>
        <dbReference type="ARBA" id="ARBA00004496"/>
    </source>
</evidence>
<dbReference type="GO" id="GO:0000922">
    <property type="term" value="C:spindle pole"/>
    <property type="evidence" value="ECO:0007669"/>
    <property type="project" value="TreeGrafter"/>
</dbReference>
<reference evidence="6" key="1">
    <citation type="submission" date="2019-05" db="EMBL/GenBank/DDBJ databases">
        <title>Annotation for the trematode Fasciolopsis buski.</title>
        <authorList>
            <person name="Choi Y.-J."/>
        </authorList>
    </citation>
    <scope>NUCLEOTIDE SEQUENCE</scope>
    <source>
        <strain evidence="6">HT</strain>
        <tissue evidence="6">Whole worm</tissue>
    </source>
</reference>
<keyword evidence="3" id="KW-0677">Repeat</keyword>
<dbReference type="GO" id="GO:0051295">
    <property type="term" value="P:establishment of meiotic spindle localization"/>
    <property type="evidence" value="ECO:0007669"/>
    <property type="project" value="TreeGrafter"/>
</dbReference>
<dbReference type="InterPro" id="IPR051185">
    <property type="entry name" value="ASPM"/>
</dbReference>
<keyword evidence="4" id="KW-0112">Calmodulin-binding</keyword>
<feature type="compositionally biased region" description="Basic and acidic residues" evidence="5">
    <location>
        <begin position="1"/>
        <end position="10"/>
    </location>
</feature>
<dbReference type="GO" id="GO:0005737">
    <property type="term" value="C:cytoplasm"/>
    <property type="evidence" value="ECO:0007669"/>
    <property type="project" value="UniProtKB-SubCell"/>
</dbReference>
<feature type="compositionally biased region" description="Basic residues" evidence="5">
    <location>
        <begin position="52"/>
        <end position="63"/>
    </location>
</feature>
<dbReference type="InterPro" id="IPR000048">
    <property type="entry name" value="IQ_motif_EF-hand-BS"/>
</dbReference>
<feature type="compositionally biased region" description="Polar residues" evidence="5">
    <location>
        <begin position="311"/>
        <end position="320"/>
    </location>
</feature>
<evidence type="ECO:0000256" key="2">
    <source>
        <dbReference type="ARBA" id="ARBA00022490"/>
    </source>
</evidence>
<feature type="compositionally biased region" description="Basic and acidic residues" evidence="5">
    <location>
        <begin position="187"/>
        <end position="208"/>
    </location>
</feature>
<dbReference type="Gene3D" id="1.20.5.190">
    <property type="match status" value="4"/>
</dbReference>
<evidence type="ECO:0000256" key="3">
    <source>
        <dbReference type="ARBA" id="ARBA00022737"/>
    </source>
</evidence>
<dbReference type="InterPro" id="IPR027417">
    <property type="entry name" value="P-loop_NTPase"/>
</dbReference>
<dbReference type="PROSITE" id="PS50096">
    <property type="entry name" value="IQ"/>
    <property type="match status" value="7"/>
</dbReference>
<feature type="region of interest" description="Disordered" evidence="5">
    <location>
        <begin position="342"/>
        <end position="363"/>
    </location>
</feature>
<dbReference type="SUPFAM" id="SSF52540">
    <property type="entry name" value="P-loop containing nucleoside triphosphate hydrolases"/>
    <property type="match status" value="1"/>
</dbReference>
<dbReference type="PANTHER" id="PTHR22706:SF1">
    <property type="entry name" value="ASSEMBLY FACTOR FOR SPINDLE MICROTUBULES"/>
    <property type="match status" value="1"/>
</dbReference>
<proteinExistence type="predicted"/>
<feature type="compositionally biased region" description="Polar residues" evidence="5">
    <location>
        <begin position="354"/>
        <end position="363"/>
    </location>
</feature>
<comment type="subcellular location">
    <subcellularLocation>
        <location evidence="1">Cytoplasm</location>
    </subcellularLocation>
</comment>
<dbReference type="GO" id="GO:0005516">
    <property type="term" value="F:calmodulin binding"/>
    <property type="evidence" value="ECO:0007669"/>
    <property type="project" value="UniProtKB-KW"/>
</dbReference>
<evidence type="ECO:0000313" key="7">
    <source>
        <dbReference type="Proteomes" id="UP000728185"/>
    </source>
</evidence>
<dbReference type="GO" id="GO:0000278">
    <property type="term" value="P:mitotic cell cycle"/>
    <property type="evidence" value="ECO:0007669"/>
    <property type="project" value="TreeGrafter"/>
</dbReference>
<feature type="region of interest" description="Disordered" evidence="5">
    <location>
        <begin position="52"/>
        <end position="77"/>
    </location>
</feature>
<dbReference type="GO" id="GO:0007051">
    <property type="term" value="P:spindle organization"/>
    <property type="evidence" value="ECO:0007669"/>
    <property type="project" value="TreeGrafter"/>
</dbReference>
<feature type="region of interest" description="Disordered" evidence="5">
    <location>
        <begin position="1"/>
        <end position="22"/>
    </location>
</feature>
<organism evidence="6 7">
    <name type="scientific">Fasciolopsis buskii</name>
    <dbReference type="NCBI Taxonomy" id="27845"/>
    <lineage>
        <taxon>Eukaryota</taxon>
        <taxon>Metazoa</taxon>
        <taxon>Spiralia</taxon>
        <taxon>Lophotrochozoa</taxon>
        <taxon>Platyhelminthes</taxon>
        <taxon>Trematoda</taxon>
        <taxon>Digenea</taxon>
        <taxon>Plagiorchiida</taxon>
        <taxon>Echinostomata</taxon>
        <taxon>Echinostomatoidea</taxon>
        <taxon>Fasciolidae</taxon>
        <taxon>Fasciolopsis</taxon>
    </lineage>
</organism>
<feature type="region of interest" description="Disordered" evidence="5">
    <location>
        <begin position="186"/>
        <end position="226"/>
    </location>
</feature>
<feature type="region of interest" description="Disordered" evidence="5">
    <location>
        <begin position="297"/>
        <end position="325"/>
    </location>
</feature>
<name>A0A8E0RQB1_9TREM</name>
<evidence type="ECO:0000313" key="6">
    <source>
        <dbReference type="EMBL" id="KAA0187949.1"/>
    </source>
</evidence>
<dbReference type="CDD" id="cd23767">
    <property type="entry name" value="IQCD"/>
    <property type="match status" value="5"/>
</dbReference>
<protein>
    <submittedName>
        <fullName evidence="6">Uncharacterized protein</fullName>
    </submittedName>
</protein>
<accession>A0A8E0RQB1</accession>
<feature type="region of interest" description="Disordered" evidence="5">
    <location>
        <begin position="247"/>
        <end position="268"/>
    </location>
</feature>
<dbReference type="AlphaFoldDB" id="A0A8E0RQB1"/>
<sequence length="363" mass="40687">MDNKHGEPHKTAVKSSADPSTVDAAAARIQAGYRGYHFRRTHPELTHPVHIAHHHHQAQHHQHTPSGNPRANEPHELTPSTAATRIQAGFRGYQTRKQIHLHGEPHSEYSSSHGQVESHALPPELAAAKIQAGFRGYRTRRELKQQRKYLETARQINQNNVNEIRADPNYAATKIQATFRGYQTRRALHENDSNRPDTKLPLRTHDSNSHSNVQSHARPYQTGYRDPDEVNKAATVIQAGFRGYQTRKHLHSPHSPNSPVHASYHSGGLLNKENADQAATRIQAAYRGFVTRKHLHETVPANDGKGLTGEGTATSTTRYSDPSEAATKIQATFRGYRTRQQIHVPHGNAHPKSNRNNASHTKR</sequence>
<dbReference type="Pfam" id="PF00612">
    <property type="entry name" value="IQ"/>
    <property type="match status" value="7"/>
</dbReference>
<dbReference type="SMART" id="SM00015">
    <property type="entry name" value="IQ"/>
    <property type="match status" value="7"/>
</dbReference>
<evidence type="ECO:0000256" key="4">
    <source>
        <dbReference type="ARBA" id="ARBA00022860"/>
    </source>
</evidence>
<gene>
    <name evidence="6" type="ORF">FBUS_11008</name>
</gene>
<keyword evidence="2" id="KW-0963">Cytoplasm</keyword>
<comment type="caution">
    <text evidence="6">The sequence shown here is derived from an EMBL/GenBank/DDBJ whole genome shotgun (WGS) entry which is preliminary data.</text>
</comment>
<dbReference type="OrthoDB" id="1738954at2759"/>
<dbReference type="PANTHER" id="PTHR22706">
    <property type="entry name" value="ASSEMBLY FACTOR FOR SPINDLE MICROTUBULES"/>
    <property type="match status" value="1"/>
</dbReference>
<keyword evidence="7" id="KW-1185">Reference proteome</keyword>
<dbReference type="EMBL" id="LUCM01008751">
    <property type="protein sequence ID" value="KAA0187949.1"/>
    <property type="molecule type" value="Genomic_DNA"/>
</dbReference>
<evidence type="ECO:0000256" key="5">
    <source>
        <dbReference type="SAM" id="MobiDB-lite"/>
    </source>
</evidence>
<dbReference type="Proteomes" id="UP000728185">
    <property type="component" value="Unassembled WGS sequence"/>
</dbReference>